<dbReference type="InterPro" id="IPR036568">
    <property type="entry name" value="GGCT-like_sf"/>
</dbReference>
<dbReference type="SUPFAM" id="SSF110857">
    <property type="entry name" value="Gamma-glutamyl cyclotransferase-like"/>
    <property type="match status" value="1"/>
</dbReference>
<evidence type="ECO:0000313" key="5">
    <source>
        <dbReference type="EMBL" id="JAS19613.1"/>
    </source>
</evidence>
<dbReference type="Pfam" id="PF06094">
    <property type="entry name" value="GGACT"/>
    <property type="match status" value="1"/>
</dbReference>
<comment type="similarity">
    <text evidence="1 3">Belongs to the gamma-glutamylcyclotransferase family.</text>
</comment>
<dbReference type="PANTHER" id="PTHR12510:SF4">
    <property type="entry name" value="GAMMA-GLUTAMYLAMINECYCLOTRANSFERASE"/>
    <property type="match status" value="1"/>
</dbReference>
<dbReference type="AlphaFoldDB" id="A0A1B6D1X7"/>
<gene>
    <name evidence="5" type="ORF">g.18456</name>
</gene>
<dbReference type="PANTHER" id="PTHR12510">
    <property type="entry name" value="TROPONIN C-AKIN-1 PROTEIN"/>
    <property type="match status" value="1"/>
</dbReference>
<dbReference type="EMBL" id="GEDC01017685">
    <property type="protein sequence ID" value="JAS19613.1"/>
    <property type="molecule type" value="Transcribed_RNA"/>
</dbReference>
<feature type="non-terminal residue" evidence="5">
    <location>
        <position position="1"/>
    </location>
</feature>
<evidence type="ECO:0000256" key="2">
    <source>
        <dbReference type="PIRSR" id="PIRSR639126-1"/>
    </source>
</evidence>
<name>A0A1B6D1X7_9HEMI</name>
<reference evidence="5" key="1">
    <citation type="submission" date="2015-12" db="EMBL/GenBank/DDBJ databases">
        <title>De novo transcriptome assembly of four potential Pierce s Disease insect vectors from Arizona vineyards.</title>
        <authorList>
            <person name="Tassone E.E."/>
        </authorList>
    </citation>
    <scope>NUCLEOTIDE SEQUENCE</scope>
</reference>
<evidence type="ECO:0000259" key="4">
    <source>
        <dbReference type="Pfam" id="PF06094"/>
    </source>
</evidence>
<feature type="active site" description="Proton acceptor" evidence="2">
    <location>
        <position position="224"/>
    </location>
</feature>
<dbReference type="InterPro" id="IPR039126">
    <property type="entry name" value="GGACT"/>
</dbReference>
<dbReference type="CDD" id="cd06661">
    <property type="entry name" value="GGCT_like"/>
    <property type="match status" value="1"/>
</dbReference>
<evidence type="ECO:0000256" key="1">
    <source>
        <dbReference type="ARBA" id="ARBA00008861"/>
    </source>
</evidence>
<dbReference type="Gene3D" id="3.10.490.10">
    <property type="entry name" value="Gamma-glutamyl cyclotransferase-like"/>
    <property type="match status" value="1"/>
</dbReference>
<organism evidence="5">
    <name type="scientific">Clastoptera arizonana</name>
    <name type="common">Arizona spittle bug</name>
    <dbReference type="NCBI Taxonomy" id="38151"/>
    <lineage>
        <taxon>Eukaryota</taxon>
        <taxon>Metazoa</taxon>
        <taxon>Ecdysozoa</taxon>
        <taxon>Arthropoda</taxon>
        <taxon>Hexapoda</taxon>
        <taxon>Insecta</taxon>
        <taxon>Pterygota</taxon>
        <taxon>Neoptera</taxon>
        <taxon>Paraneoptera</taxon>
        <taxon>Hemiptera</taxon>
        <taxon>Auchenorrhyncha</taxon>
        <taxon>Cercopoidea</taxon>
        <taxon>Clastopteridae</taxon>
        <taxon>Clastoptera</taxon>
    </lineage>
</organism>
<dbReference type="InterPro" id="IPR013024">
    <property type="entry name" value="GGCT-like"/>
</dbReference>
<dbReference type="GO" id="GO:0005829">
    <property type="term" value="C:cytosol"/>
    <property type="evidence" value="ECO:0007669"/>
    <property type="project" value="TreeGrafter"/>
</dbReference>
<dbReference type="InterPro" id="IPR009288">
    <property type="entry name" value="AIG2-like_dom"/>
</dbReference>
<accession>A0A1B6D1X7</accession>
<evidence type="ECO:0000256" key="3">
    <source>
        <dbReference type="RuleBase" id="RU367036"/>
    </source>
</evidence>
<feature type="domain" description="Gamma-glutamylcyclotransferase AIG2-like" evidence="4">
    <location>
        <begin position="146"/>
        <end position="256"/>
    </location>
</feature>
<sequence length="295" mass="34911">LYSYCSRYDCSADYIFSFIFLFYLSLEDCLILEDSHLKYFKNYLPSTKNLKKQDSKEVTLRDKIKEIKYGVENEGTTHDYLIDLDEINQYGTLTEKPIAQQGSKKKRVYKKRITRATIKPRKKFNGTIEKTRKPYTRKVINKLNRMFFYGTMKKGEPEHYWLKDNFNGESTFITEGLTTLKYPLVILGEYNIPTVLNYRGLGHQIFGEVYELDDIMFDKLDDIEGAVHAKVRIEEDILYVTESGKEKKMPCWMYVKWFYSGKLNASQFLNNYHSKGSHGLMFKNWNVTRSKHYTT</sequence>
<dbReference type="GO" id="GO:0061929">
    <property type="term" value="F:gamma-glutamylaminecyclotransferase activity"/>
    <property type="evidence" value="ECO:0007669"/>
    <property type="project" value="InterPro"/>
</dbReference>
<proteinExistence type="inferred from homology"/>
<protein>
    <recommendedName>
        <fullName evidence="3">Gamma-glutamylcyclotransferase family protein</fullName>
    </recommendedName>
</protein>